<dbReference type="EMBL" id="LNQE01000306">
    <property type="protein sequence ID" value="KUG27633.1"/>
    <property type="molecule type" value="Genomic_DNA"/>
</dbReference>
<dbReference type="InterPro" id="IPR029058">
    <property type="entry name" value="AB_hydrolase_fold"/>
</dbReference>
<sequence length="236" mass="24748">MVRAFCWGVGALVLAALTLPLGLFPFLWRPRGKAPTAQPGVVLIHGLYHTPGAWIVFGPALAWAGLGRWHALGYNSFGARSFEDIARQLTAQVHTVLDGTPRIALVGHSMGGLFIRRLLADPRIARATVAAVTLGTPHHGSKVAALSFSSRAGRQLLPASPLFPALAALPEAAGVPKLNIVSPADDMVLPNASCAITGAGWSTWTSPAVSHVGLLYHAGVIRRAIAFLKEHASSTA</sequence>
<gene>
    <name evidence="2" type="ORF">ASZ90_002514</name>
</gene>
<proteinExistence type="predicted"/>
<protein>
    <recommendedName>
        <fullName evidence="1">AB hydrolase-1 domain-containing protein</fullName>
    </recommendedName>
</protein>
<dbReference type="PANTHER" id="PTHR37946:SF1">
    <property type="entry name" value="SLL1969 PROTEIN"/>
    <property type="match status" value="1"/>
</dbReference>
<dbReference type="PANTHER" id="PTHR37946">
    <property type="entry name" value="SLL1969 PROTEIN"/>
    <property type="match status" value="1"/>
</dbReference>
<feature type="domain" description="AB hydrolase-1" evidence="1">
    <location>
        <begin position="41"/>
        <end position="209"/>
    </location>
</feature>
<comment type="caution">
    <text evidence="2">The sequence shown here is derived from an EMBL/GenBank/DDBJ whole genome shotgun (WGS) entry which is preliminary data.</text>
</comment>
<name>A0A0W8G3K9_9ZZZZ</name>
<reference evidence="2" key="1">
    <citation type="journal article" date="2015" name="Proc. Natl. Acad. Sci. U.S.A.">
        <title>Networks of energetic and metabolic interactions define dynamics in microbial communities.</title>
        <authorList>
            <person name="Embree M."/>
            <person name="Liu J.K."/>
            <person name="Al-Bassam M.M."/>
            <person name="Zengler K."/>
        </authorList>
    </citation>
    <scope>NUCLEOTIDE SEQUENCE</scope>
</reference>
<accession>A0A0W8G3K9</accession>
<dbReference type="Gene3D" id="3.40.50.1820">
    <property type="entry name" value="alpha/beta hydrolase"/>
    <property type="match status" value="1"/>
</dbReference>
<dbReference type="Pfam" id="PF12697">
    <property type="entry name" value="Abhydrolase_6"/>
    <property type="match status" value="1"/>
</dbReference>
<evidence type="ECO:0000259" key="1">
    <source>
        <dbReference type="Pfam" id="PF12697"/>
    </source>
</evidence>
<dbReference type="InterPro" id="IPR000073">
    <property type="entry name" value="AB_hydrolase_1"/>
</dbReference>
<evidence type="ECO:0000313" key="2">
    <source>
        <dbReference type="EMBL" id="KUG27633.1"/>
    </source>
</evidence>
<dbReference type="SUPFAM" id="SSF53474">
    <property type="entry name" value="alpha/beta-Hydrolases"/>
    <property type="match status" value="1"/>
</dbReference>
<organism evidence="2">
    <name type="scientific">hydrocarbon metagenome</name>
    <dbReference type="NCBI Taxonomy" id="938273"/>
    <lineage>
        <taxon>unclassified sequences</taxon>
        <taxon>metagenomes</taxon>
        <taxon>ecological metagenomes</taxon>
    </lineage>
</organism>
<dbReference type="AlphaFoldDB" id="A0A0W8G3K9"/>